<dbReference type="Pfam" id="PF13343">
    <property type="entry name" value="SBP_bac_6"/>
    <property type="match status" value="1"/>
</dbReference>
<dbReference type="SUPFAM" id="SSF53850">
    <property type="entry name" value="Periplasmic binding protein-like II"/>
    <property type="match status" value="1"/>
</dbReference>
<comment type="caution">
    <text evidence="2">The sequence shown here is derived from an EMBL/GenBank/DDBJ whole genome shotgun (WGS) entry which is preliminary data.</text>
</comment>
<feature type="non-terminal residue" evidence="2">
    <location>
        <position position="1"/>
    </location>
</feature>
<organism evidence="2 3">
    <name type="scientific">Candidatus Segetimicrobium genomatis</name>
    <dbReference type="NCBI Taxonomy" id="2569760"/>
    <lineage>
        <taxon>Bacteria</taxon>
        <taxon>Bacillati</taxon>
        <taxon>Candidatus Sysuimicrobiota</taxon>
        <taxon>Candidatus Sysuimicrobiia</taxon>
        <taxon>Candidatus Sysuimicrobiales</taxon>
        <taxon>Candidatus Segetimicrobiaceae</taxon>
        <taxon>Candidatus Segetimicrobium</taxon>
    </lineage>
</organism>
<keyword evidence="1" id="KW-0732">Signal</keyword>
<dbReference type="PANTHER" id="PTHR30006">
    <property type="entry name" value="THIAMINE-BINDING PERIPLASMIC PROTEIN-RELATED"/>
    <property type="match status" value="1"/>
</dbReference>
<evidence type="ECO:0000256" key="1">
    <source>
        <dbReference type="ARBA" id="ARBA00022729"/>
    </source>
</evidence>
<gene>
    <name evidence="2" type="ORF">E6H04_13595</name>
</gene>
<dbReference type="Proteomes" id="UP000320048">
    <property type="component" value="Unassembled WGS sequence"/>
</dbReference>
<evidence type="ECO:0000313" key="2">
    <source>
        <dbReference type="EMBL" id="TMI77740.1"/>
    </source>
</evidence>
<dbReference type="AlphaFoldDB" id="A0A537J2G2"/>
<reference evidence="2 3" key="1">
    <citation type="journal article" date="2019" name="Nat. Microbiol.">
        <title>Mediterranean grassland soil C-N compound turnover is dependent on rainfall and depth, and is mediated by genomically divergent microorganisms.</title>
        <authorList>
            <person name="Diamond S."/>
            <person name="Andeer P.F."/>
            <person name="Li Z."/>
            <person name="Crits-Christoph A."/>
            <person name="Burstein D."/>
            <person name="Anantharaman K."/>
            <person name="Lane K.R."/>
            <person name="Thomas B.C."/>
            <person name="Pan C."/>
            <person name="Northen T.R."/>
            <person name="Banfield J.F."/>
        </authorList>
    </citation>
    <scope>NUCLEOTIDE SEQUENCE [LARGE SCALE GENOMIC DNA]</scope>
    <source>
        <strain evidence="2">NP_7</strain>
    </source>
</reference>
<dbReference type="Gene3D" id="3.40.190.10">
    <property type="entry name" value="Periplasmic binding protein-like II"/>
    <property type="match status" value="2"/>
</dbReference>
<sequence length="251" mass="28122">GVHELDVFASTDEAHYLTLKKQGVLAAYLPLGVNNLPKAYRSVDPDNTYHVGALGFVVINYSTKLNRPPDTWTDLLDRRWRGQITVGHPGFSGYVGNWVVAMWDKYGWDYFTKLAQNNPKIGRSVNDTVTDIVSGERLVGAGPDNYSLENKARGNPIDVQFPTGDAILIVSPVAILKEAPHPNAARLLESFFYTREYSTAIAKTYNYPIRSDVPPPSGIPIDRIKWYRNKAERLEKAVPEAIAKWRETFGV</sequence>
<dbReference type="PANTHER" id="PTHR30006:SF24">
    <property type="entry name" value="SLL0237 PROTEIN"/>
    <property type="match status" value="1"/>
</dbReference>
<accession>A0A537J2G2</accession>
<evidence type="ECO:0000313" key="3">
    <source>
        <dbReference type="Proteomes" id="UP000320048"/>
    </source>
</evidence>
<name>A0A537J2G2_9BACT</name>
<protein>
    <submittedName>
        <fullName evidence="2">Extracellular solute-binding protein</fullName>
    </submittedName>
</protein>
<proteinExistence type="predicted"/>
<dbReference type="EMBL" id="VBAO01000432">
    <property type="protein sequence ID" value="TMI77740.1"/>
    <property type="molecule type" value="Genomic_DNA"/>
</dbReference>